<organism evidence="8 9">
    <name type="scientific">Rhizopogon vinicolor AM-OR11-026</name>
    <dbReference type="NCBI Taxonomy" id="1314800"/>
    <lineage>
        <taxon>Eukaryota</taxon>
        <taxon>Fungi</taxon>
        <taxon>Dikarya</taxon>
        <taxon>Basidiomycota</taxon>
        <taxon>Agaricomycotina</taxon>
        <taxon>Agaricomycetes</taxon>
        <taxon>Agaricomycetidae</taxon>
        <taxon>Boletales</taxon>
        <taxon>Suillineae</taxon>
        <taxon>Rhizopogonaceae</taxon>
        <taxon>Rhizopogon</taxon>
    </lineage>
</organism>
<dbReference type="PANTHER" id="PTHR10806">
    <property type="entry name" value="SIGNAL PEPTIDASE COMPLEX CATALYTIC SUBUNIT SEC11"/>
    <property type="match status" value="1"/>
</dbReference>
<name>A0A1B7MZ74_9AGAM</name>
<evidence type="ECO:0000256" key="5">
    <source>
        <dbReference type="ARBA" id="ARBA00022968"/>
    </source>
</evidence>
<dbReference type="GO" id="GO:0008233">
    <property type="term" value="F:peptidase activity"/>
    <property type="evidence" value="ECO:0007669"/>
    <property type="project" value="InterPro"/>
</dbReference>
<gene>
    <name evidence="8" type="ORF">K503DRAFT_771076</name>
</gene>
<dbReference type="STRING" id="1314800.A0A1B7MZ74"/>
<dbReference type="InParanoid" id="A0A1B7MZ74"/>
<evidence type="ECO:0000256" key="7">
    <source>
        <dbReference type="SAM" id="Phobius"/>
    </source>
</evidence>
<keyword evidence="7" id="KW-0812">Transmembrane</keyword>
<dbReference type="AlphaFoldDB" id="A0A1B7MZ74"/>
<sequence length="104" mass="12226">RLAKLKLPPGEHQLLLTKGDNNHADDIELYQSLDWFERRHIVGKVRGFLSYIGYVMITMVSLSVIIVECICAWLYISYRYLLSQKTMLIMLPRTVSRNSNTRFY</sequence>
<dbReference type="OrthoDB" id="10257561at2759"/>
<dbReference type="Proteomes" id="UP000092154">
    <property type="component" value="Unassembled WGS sequence"/>
</dbReference>
<evidence type="ECO:0000256" key="1">
    <source>
        <dbReference type="ARBA" id="ARBA00004648"/>
    </source>
</evidence>
<dbReference type="EMBL" id="KV448326">
    <property type="protein sequence ID" value="OAX37872.1"/>
    <property type="molecule type" value="Genomic_DNA"/>
</dbReference>
<evidence type="ECO:0000256" key="2">
    <source>
        <dbReference type="ARBA" id="ARBA00019685"/>
    </source>
</evidence>
<evidence type="ECO:0000256" key="3">
    <source>
        <dbReference type="ARBA" id="ARBA00021755"/>
    </source>
</evidence>
<evidence type="ECO:0000313" key="8">
    <source>
        <dbReference type="EMBL" id="OAX37872.1"/>
    </source>
</evidence>
<feature type="non-terminal residue" evidence="8">
    <location>
        <position position="1"/>
    </location>
</feature>
<evidence type="ECO:0000256" key="6">
    <source>
        <dbReference type="ARBA" id="ARBA00045533"/>
    </source>
</evidence>
<keyword evidence="7" id="KW-1133">Transmembrane helix</keyword>
<keyword evidence="9" id="KW-1185">Reference proteome</keyword>
<keyword evidence="5" id="KW-0735">Signal-anchor</keyword>
<proteinExistence type="predicted"/>
<evidence type="ECO:0000256" key="4">
    <source>
        <dbReference type="ARBA" id="ARBA00022824"/>
    </source>
</evidence>
<protein>
    <recommendedName>
        <fullName evidence="2">Signal peptidase complex catalytic subunit SEC11</fullName>
    </recommendedName>
    <alternativeName>
        <fullName evidence="3">Signal peptidase complex catalytic subunit sec11</fullName>
    </alternativeName>
</protein>
<comment type="subcellular location">
    <subcellularLocation>
        <location evidence="1">Endoplasmic reticulum membrane</location>
        <topology evidence="1">Single-pass type II membrane protein</topology>
    </subcellularLocation>
</comment>
<feature type="transmembrane region" description="Helical" evidence="7">
    <location>
        <begin position="48"/>
        <end position="76"/>
    </location>
</feature>
<accession>A0A1B7MZ74</accession>
<dbReference type="InterPro" id="IPR001733">
    <property type="entry name" value="Peptidase_S26B"/>
</dbReference>
<evidence type="ECO:0000313" key="9">
    <source>
        <dbReference type="Proteomes" id="UP000092154"/>
    </source>
</evidence>
<dbReference type="PANTHER" id="PTHR10806:SF6">
    <property type="entry name" value="SIGNAL PEPTIDASE COMPLEX CATALYTIC SUBUNIT SEC11"/>
    <property type="match status" value="1"/>
</dbReference>
<dbReference type="GO" id="GO:0005787">
    <property type="term" value="C:signal peptidase complex"/>
    <property type="evidence" value="ECO:0007669"/>
    <property type="project" value="TreeGrafter"/>
</dbReference>
<reference evidence="8 9" key="1">
    <citation type="submission" date="2016-06" db="EMBL/GenBank/DDBJ databases">
        <title>Comparative genomics of the ectomycorrhizal sister species Rhizopogon vinicolor and Rhizopogon vesiculosus (Basidiomycota: Boletales) reveals a divergence of the mating type B locus.</title>
        <authorList>
            <consortium name="DOE Joint Genome Institute"/>
            <person name="Mujic A.B."/>
            <person name="Kuo A."/>
            <person name="Tritt A."/>
            <person name="Lipzen A."/>
            <person name="Chen C."/>
            <person name="Johnson J."/>
            <person name="Sharma A."/>
            <person name="Barry K."/>
            <person name="Grigoriev I.V."/>
            <person name="Spatafora J.W."/>
        </authorList>
    </citation>
    <scope>NUCLEOTIDE SEQUENCE [LARGE SCALE GENOMIC DNA]</scope>
    <source>
        <strain evidence="8 9">AM-OR11-026</strain>
    </source>
</reference>
<keyword evidence="7" id="KW-0472">Membrane</keyword>
<dbReference type="GO" id="GO:0006465">
    <property type="term" value="P:signal peptide processing"/>
    <property type="evidence" value="ECO:0007669"/>
    <property type="project" value="InterPro"/>
</dbReference>
<keyword evidence="4" id="KW-0256">Endoplasmic reticulum</keyword>
<feature type="non-terminal residue" evidence="8">
    <location>
        <position position="104"/>
    </location>
</feature>
<comment type="function">
    <text evidence="6">Catalytic component of the signal peptidase complex (SPC) which catalyzes the cleavage of N-terminal signal sequences from nascent proteins as they are translocated into the lumen of the endoplasmic reticulum. Specifically cleaves N-terminal signal peptides that contain a hydrophobic alpha-helix (h-region) shorter than 18-20 amino acids.</text>
</comment>